<evidence type="ECO:0000256" key="4">
    <source>
        <dbReference type="ARBA" id="ARBA00023284"/>
    </source>
</evidence>
<dbReference type="InterPro" id="IPR013740">
    <property type="entry name" value="Redoxin"/>
</dbReference>
<keyword evidence="7" id="KW-1185">Reference proteome</keyword>
<comment type="subcellular location">
    <subcellularLocation>
        <location evidence="1">Cell envelope</location>
    </subcellularLocation>
</comment>
<feature type="domain" description="Thioredoxin" evidence="5">
    <location>
        <begin position="62"/>
        <end position="208"/>
    </location>
</feature>
<organism evidence="6 7">
    <name type="scientific">Bosea massiliensis</name>
    <dbReference type="NCBI Taxonomy" id="151419"/>
    <lineage>
        <taxon>Bacteria</taxon>
        <taxon>Pseudomonadati</taxon>
        <taxon>Pseudomonadota</taxon>
        <taxon>Alphaproteobacteria</taxon>
        <taxon>Hyphomicrobiales</taxon>
        <taxon>Boseaceae</taxon>
        <taxon>Bosea</taxon>
    </lineage>
</organism>
<dbReference type="PROSITE" id="PS51352">
    <property type="entry name" value="THIOREDOXIN_2"/>
    <property type="match status" value="1"/>
</dbReference>
<evidence type="ECO:0000313" key="6">
    <source>
        <dbReference type="EMBL" id="MFC5506100.1"/>
    </source>
</evidence>
<dbReference type="PROSITE" id="PS00194">
    <property type="entry name" value="THIOREDOXIN_1"/>
    <property type="match status" value="1"/>
</dbReference>
<reference evidence="7" key="1">
    <citation type="journal article" date="2019" name="Int. J. Syst. Evol. Microbiol.">
        <title>The Global Catalogue of Microorganisms (GCM) 10K type strain sequencing project: providing services to taxonomists for standard genome sequencing and annotation.</title>
        <authorList>
            <consortium name="The Broad Institute Genomics Platform"/>
            <consortium name="The Broad Institute Genome Sequencing Center for Infectious Disease"/>
            <person name="Wu L."/>
            <person name="Ma J."/>
        </authorList>
    </citation>
    <scope>NUCLEOTIDE SEQUENCE [LARGE SCALE GENOMIC DNA]</scope>
    <source>
        <strain evidence="7">CCUG 43117</strain>
    </source>
</reference>
<gene>
    <name evidence="6" type="ORF">ACFPN9_12620</name>
</gene>
<sequence>MTSRSKWFAAGGALLLVALAGGAAFYSVAGDAGNSASCRAARPLAAAMAPLARGEVAAVQVHASPMPTPDLAFNGPDGAPTTLSAFRGKVVLVNLWATWCPPCLKEMPSLDALQTALGGPDFAVVAINIDTRNLDKPKAWLAQREIKALTYYADPQARVFQELRAARKVDGMPVSLIVDRDGCELAILPGPADWASADAKALIGAALKRP</sequence>
<dbReference type="PANTHER" id="PTHR42852:SF6">
    <property type="entry name" value="THIOL:DISULFIDE INTERCHANGE PROTEIN DSBE"/>
    <property type="match status" value="1"/>
</dbReference>
<evidence type="ECO:0000259" key="5">
    <source>
        <dbReference type="PROSITE" id="PS51352"/>
    </source>
</evidence>
<dbReference type="RefSeq" id="WP_066717138.1">
    <property type="nucleotide sequence ID" value="NZ_JBHSLU010000035.1"/>
</dbReference>
<keyword evidence="2" id="KW-0201">Cytochrome c-type biogenesis</keyword>
<evidence type="ECO:0000256" key="2">
    <source>
        <dbReference type="ARBA" id="ARBA00022748"/>
    </source>
</evidence>
<dbReference type="InterPro" id="IPR017937">
    <property type="entry name" value="Thioredoxin_CS"/>
</dbReference>
<proteinExistence type="predicted"/>
<keyword evidence="4" id="KW-0676">Redox-active center</keyword>
<comment type="caution">
    <text evidence="6">The sequence shown here is derived from an EMBL/GenBank/DDBJ whole genome shotgun (WGS) entry which is preliminary data.</text>
</comment>
<evidence type="ECO:0000313" key="7">
    <source>
        <dbReference type="Proteomes" id="UP001596060"/>
    </source>
</evidence>
<dbReference type="InterPro" id="IPR050553">
    <property type="entry name" value="Thioredoxin_ResA/DsbE_sf"/>
</dbReference>
<dbReference type="SUPFAM" id="SSF52833">
    <property type="entry name" value="Thioredoxin-like"/>
    <property type="match status" value="1"/>
</dbReference>
<dbReference type="Gene3D" id="3.40.30.10">
    <property type="entry name" value="Glutaredoxin"/>
    <property type="match status" value="1"/>
</dbReference>
<dbReference type="PANTHER" id="PTHR42852">
    <property type="entry name" value="THIOL:DISULFIDE INTERCHANGE PROTEIN DSBE"/>
    <property type="match status" value="1"/>
</dbReference>
<dbReference type="InterPro" id="IPR013766">
    <property type="entry name" value="Thioredoxin_domain"/>
</dbReference>
<dbReference type="EMBL" id="JBHSLU010000035">
    <property type="protein sequence ID" value="MFC5506100.1"/>
    <property type="molecule type" value="Genomic_DNA"/>
</dbReference>
<name>A0ABW0P138_9HYPH</name>
<dbReference type="Pfam" id="PF08534">
    <property type="entry name" value="Redoxin"/>
    <property type="match status" value="1"/>
</dbReference>
<dbReference type="NCBIfam" id="NF047696">
    <property type="entry name" value="ThlDiSintTplARhiz"/>
    <property type="match status" value="1"/>
</dbReference>
<accession>A0ABW0P138</accession>
<protein>
    <submittedName>
        <fullName evidence="6">TlpA family protein disulfide reductase</fullName>
    </submittedName>
</protein>
<dbReference type="Proteomes" id="UP001596060">
    <property type="component" value="Unassembled WGS sequence"/>
</dbReference>
<dbReference type="InterPro" id="IPR036249">
    <property type="entry name" value="Thioredoxin-like_sf"/>
</dbReference>
<dbReference type="CDD" id="cd02966">
    <property type="entry name" value="TlpA_like_family"/>
    <property type="match status" value="1"/>
</dbReference>
<evidence type="ECO:0000256" key="3">
    <source>
        <dbReference type="ARBA" id="ARBA00023157"/>
    </source>
</evidence>
<evidence type="ECO:0000256" key="1">
    <source>
        <dbReference type="ARBA" id="ARBA00004196"/>
    </source>
</evidence>
<keyword evidence="3" id="KW-1015">Disulfide bond</keyword>